<reference evidence="1 2" key="1">
    <citation type="journal article" date="2011" name="J. Bacteriol.">
        <title>Genome sequence of Taylorella equigenitalis MCE9, the causative agent of contagious equine metritis.</title>
        <authorList>
            <person name="Hebert L."/>
            <person name="Moumen B."/>
            <person name="Duquesne F."/>
            <person name="Breuil M.F."/>
            <person name="Laugier C."/>
            <person name="Batto J.M."/>
            <person name="Renault P."/>
            <person name="Petry S."/>
        </authorList>
    </citation>
    <scope>NUCLEOTIDE SEQUENCE [LARGE SCALE GENOMIC DNA]</scope>
    <source>
        <strain evidence="1 2">MCE9</strain>
    </source>
</reference>
<accession>A0A654KIB4</accession>
<evidence type="ECO:0000313" key="1">
    <source>
        <dbReference type="EMBL" id="ADU92172.1"/>
    </source>
</evidence>
<dbReference type="AlphaFoldDB" id="A0A654KIB4"/>
<proteinExistence type="predicted"/>
<gene>
    <name evidence="1" type="ordered locus">TEQUI_1252</name>
</gene>
<evidence type="ECO:0000313" key="2">
    <source>
        <dbReference type="Proteomes" id="UP000007472"/>
    </source>
</evidence>
<name>A0A654KIB4_TAYEM</name>
<dbReference type="EMBL" id="CP002456">
    <property type="protein sequence ID" value="ADU92172.1"/>
    <property type="molecule type" value="Genomic_DNA"/>
</dbReference>
<sequence length="283" mass="33017">MDLIVRAFIPPPPLITNCASYIKANLPNLENVMRIRNAKVIDFPYEKFRCTSEEFLVHHDLNEIENLITFKSTSNFEFNESNGFIYEINLGKIEVGNHNTNFKRTNSNVPIKIFDIIESELNHHDIEVIDKSAKQLLIKTKRKLGNLATTSLIEETSVSSFWPEDDESKEFRKIYNHIVMAMHQYSSDESHINGIWIEEVSAGALPPKKEISIIDILREPSLNNDWELWFKKLHEIDSLIDQKNKTFNDIYLTTTDKILLLNKPRGISKLFKKDWVKVWNQIK</sequence>
<dbReference type="KEGG" id="teq:TEQUI_1252"/>
<protein>
    <submittedName>
        <fullName evidence="1">Uncharacterized protein</fullName>
    </submittedName>
</protein>
<organism evidence="1 2">
    <name type="scientific">Taylorella equigenitalis (strain MCE9)</name>
    <dbReference type="NCBI Taxonomy" id="937774"/>
    <lineage>
        <taxon>Bacteria</taxon>
        <taxon>Pseudomonadati</taxon>
        <taxon>Pseudomonadota</taxon>
        <taxon>Betaproteobacteria</taxon>
        <taxon>Burkholderiales</taxon>
        <taxon>Alcaligenaceae</taxon>
        <taxon>Taylorella</taxon>
    </lineage>
</organism>
<dbReference type="Proteomes" id="UP000007472">
    <property type="component" value="Chromosome"/>
</dbReference>